<dbReference type="EMBL" id="BSSQ01000019">
    <property type="protein sequence ID" value="GLX70493.1"/>
    <property type="molecule type" value="Genomic_DNA"/>
</dbReference>
<protein>
    <submittedName>
        <fullName evidence="1">Uncharacterized protein</fullName>
    </submittedName>
</protein>
<gene>
    <name evidence="1" type="ORF">MU1_48390</name>
</gene>
<organism evidence="1 2">
    <name type="scientific">Paenibacillus glycanilyticus</name>
    <dbReference type="NCBI Taxonomy" id="126569"/>
    <lineage>
        <taxon>Bacteria</taxon>
        <taxon>Bacillati</taxon>
        <taxon>Bacillota</taxon>
        <taxon>Bacilli</taxon>
        <taxon>Bacillales</taxon>
        <taxon>Paenibacillaceae</taxon>
        <taxon>Paenibacillus</taxon>
    </lineage>
</organism>
<comment type="caution">
    <text evidence="1">The sequence shown here is derived from an EMBL/GenBank/DDBJ whole genome shotgun (WGS) entry which is preliminary data.</text>
</comment>
<reference evidence="1 2" key="1">
    <citation type="submission" date="2023-03" db="EMBL/GenBank/DDBJ databases">
        <title>Draft genome sequence of the bacteria which degrade cell wall of Tricholomamatutake.</title>
        <authorList>
            <person name="Konishi Y."/>
            <person name="Fukuta Y."/>
            <person name="Shirasaka N."/>
        </authorList>
    </citation>
    <scope>NUCLEOTIDE SEQUENCE [LARGE SCALE GENOMIC DNA]</scope>
    <source>
        <strain evidence="2">mu1</strain>
    </source>
</reference>
<evidence type="ECO:0000313" key="1">
    <source>
        <dbReference type="EMBL" id="GLX70493.1"/>
    </source>
</evidence>
<name>A0ABQ6GJU6_9BACL</name>
<sequence length="135" mass="15115">MIDIDPKDWGGVGIQLTDQWNIASITSSYPEETHDITPEELATVWTTGGETEHGWNKRIEIGRADLWTPSGGGRGTIVIELEINNKYKKKTDSEGFSMTVGVGSEEKDGIKSVHPDWKLIEIPLYNSNDEQKKKK</sequence>
<dbReference type="Proteomes" id="UP001157114">
    <property type="component" value="Unassembled WGS sequence"/>
</dbReference>
<evidence type="ECO:0000313" key="2">
    <source>
        <dbReference type="Proteomes" id="UP001157114"/>
    </source>
</evidence>
<accession>A0ABQ6GJU6</accession>
<proteinExistence type="predicted"/>
<keyword evidence="2" id="KW-1185">Reference proteome</keyword>